<dbReference type="OrthoDB" id="1607513at2759"/>
<sequence length="158" mass="17578">MSSTKTPMLSSMHAIFCGLQSHLRSILGSLPDRTPSKLKQGLVESHRKLSDYYTKFDESPYYIWAALLDPHISYAALKADFKDDTDLDITLQYLSISTASLIISTYRFRFPVGVSPAPAAPGLVSWALLYIKPTFLRGGGSKQHTDSLRELHNSDALK</sequence>
<keyword evidence="2" id="KW-1185">Reference proteome</keyword>
<name>A0A9P7K652_9AGAR</name>
<dbReference type="Proteomes" id="UP000775547">
    <property type="component" value="Unassembled WGS sequence"/>
</dbReference>
<proteinExistence type="predicted"/>
<evidence type="ECO:0000313" key="1">
    <source>
        <dbReference type="EMBL" id="KAG5639806.1"/>
    </source>
</evidence>
<protein>
    <submittedName>
        <fullName evidence="1">Uncharacterized protein</fullName>
    </submittedName>
</protein>
<reference evidence="1" key="1">
    <citation type="submission" date="2020-07" db="EMBL/GenBank/DDBJ databases">
        <authorList>
            <person name="Nieuwenhuis M."/>
            <person name="Van De Peppel L.J.J."/>
        </authorList>
    </citation>
    <scope>NUCLEOTIDE SEQUENCE</scope>
    <source>
        <strain evidence="1">AP01</strain>
        <tissue evidence="1">Mycelium</tissue>
    </source>
</reference>
<accession>A0A9P7K652</accession>
<evidence type="ECO:0000313" key="2">
    <source>
        <dbReference type="Proteomes" id="UP000775547"/>
    </source>
</evidence>
<organism evidence="1 2">
    <name type="scientific">Asterophora parasitica</name>
    <dbReference type="NCBI Taxonomy" id="117018"/>
    <lineage>
        <taxon>Eukaryota</taxon>
        <taxon>Fungi</taxon>
        <taxon>Dikarya</taxon>
        <taxon>Basidiomycota</taxon>
        <taxon>Agaricomycotina</taxon>
        <taxon>Agaricomycetes</taxon>
        <taxon>Agaricomycetidae</taxon>
        <taxon>Agaricales</taxon>
        <taxon>Tricholomatineae</taxon>
        <taxon>Lyophyllaceae</taxon>
        <taxon>Asterophora</taxon>
    </lineage>
</organism>
<feature type="non-terminal residue" evidence="1">
    <location>
        <position position="158"/>
    </location>
</feature>
<reference evidence="1" key="2">
    <citation type="submission" date="2021-10" db="EMBL/GenBank/DDBJ databases">
        <title>Phylogenomics reveals ancestral predisposition of the termite-cultivated fungus Termitomyces towards a domesticated lifestyle.</title>
        <authorList>
            <person name="Auxier B."/>
            <person name="Grum-Grzhimaylo A."/>
            <person name="Cardenas M.E."/>
            <person name="Lodge J.D."/>
            <person name="Laessoe T."/>
            <person name="Pedersen O."/>
            <person name="Smith M.E."/>
            <person name="Kuyper T.W."/>
            <person name="Franco-Molano E.A."/>
            <person name="Baroni T.J."/>
            <person name="Aanen D.K."/>
        </authorList>
    </citation>
    <scope>NUCLEOTIDE SEQUENCE</scope>
    <source>
        <strain evidence="1">AP01</strain>
        <tissue evidence="1">Mycelium</tissue>
    </source>
</reference>
<dbReference type="EMBL" id="JABCKV010002055">
    <property type="protein sequence ID" value="KAG5639806.1"/>
    <property type="molecule type" value="Genomic_DNA"/>
</dbReference>
<gene>
    <name evidence="1" type="ORF">DXG03_003396</name>
</gene>
<dbReference type="AlphaFoldDB" id="A0A9P7K652"/>
<comment type="caution">
    <text evidence="1">The sequence shown here is derived from an EMBL/GenBank/DDBJ whole genome shotgun (WGS) entry which is preliminary data.</text>
</comment>